<dbReference type="GO" id="GO:0030983">
    <property type="term" value="F:mismatched DNA binding"/>
    <property type="evidence" value="ECO:0000318"/>
    <property type="project" value="GO_Central"/>
</dbReference>
<accession>A9VAJ6</accession>
<gene>
    <name evidence="10" type="ORF">MONBRDRAFT_29248</name>
</gene>
<dbReference type="RefSeq" id="XP_001749687.1">
    <property type="nucleotide sequence ID" value="XM_001749635.1"/>
</dbReference>
<dbReference type="Gene3D" id="3.30.420.110">
    <property type="entry name" value="MutS, connector domain"/>
    <property type="match status" value="1"/>
</dbReference>
<dbReference type="STRING" id="81824.A9VAJ6"/>
<dbReference type="InterPro" id="IPR000432">
    <property type="entry name" value="DNA_mismatch_repair_MutS_C"/>
</dbReference>
<protein>
    <recommendedName>
        <fullName evidence="6">DNA mismatch repair protein</fullName>
    </recommendedName>
</protein>
<dbReference type="AlphaFoldDB" id="A9VAJ6"/>
<sequence length="1131" mass="124967">MPSAPAATPSPGGRGRARFDFSAKPAAMERSNSKRPAAHSQGSAVKSSPGGSAKKQAKLFSFFGKATTPSTKPKVQPGKASLTSDATSLSDKFQQSPTAPNSGSQASPSSTLASPPPSIQTTVVKSVKTKLDVSPDQAVIAPTQTPARPSMSTEPSARATKTQRSAVARSSSPPLSQRARAAARRSERSSPKRAREVLIELEESSSDESEEPLSEDEYCPDDEELEAVKREESEDLDQDSESEVPDESDGVLESEPESDGERRSAAKTRRKRAPSSASKTQKAIKPFSPTSAHSELDNFAARTSRTPPKTVAPKSNGPLSQSEAGAGATSNAGRFRFLADLRDSHRRKPSDPNYDPTTLHIPTQEFEKLSPFEKQYWTIKKDNFDTILFFKKGKFYELYEQDAFIANREFQWKITERVNMSMAGVPESTMIDWATRFLALGFKVARADERESALAMQMRQRKEAKGGQPNKKLPKIIERKLTTIYTKGTLMGDFVVGDLSSYIMAIKESDDGDAYGIVFADTATAEFYFCNITNDQRKIQLETILVQIMPKEFVLCRNQCSKELLALIKTNVPHADLSWLDEHHEGWRPDFVKSMVDSDNYNLRQTRLEELISADLTWAAFGGLVSYFQKLLVDKHVLPQGRFETYDPVKHGAMLVMDGQTLQNLEILTNNVDRTSKGSLFELLCHTVTPFGKRLFRDEVAILMKSLPDLERLLARVHAGSCKLKDFLELLDAFARLNDTAHRWVADNRLNQVTAVRLQQLLTPGKALPRLEEPLERIKASFDHEKALADGIMEPTMGALSDFDAATTTLDTLTKELDVHLQKAKNRLKSNKVPMADTKGVPSDWRLLSSTKNFKRYHSPEVLARLQPLLEAEETQRQIRSQFYATTLCKMDSYAEVFSAAVATWAEVDCLLSLYRATHVFGDPCCRPVFVNAADAGQSSGASMQIESSRHPCMSETGIVTDFIPNDIRIGGDAAPVVLLTGPNMGGKSTLLRQTCITVIMAQLGCWVPAARCVLSPVDRIFTRIGANDNIMAGRCRTLFATHYHMLTEEFQPEPLVANFNMACIVDEGSKRDVTFLYKLVQGVCSKSYGMNVAAMAGLSDAVIQAAEHKARECEKSAAFRSCGLRQKTQV</sequence>
<feature type="domain" description="DNA mismatch repair proteins mutS family" evidence="9">
    <location>
        <begin position="975"/>
        <end position="1112"/>
    </location>
</feature>
<dbReference type="Gene3D" id="3.40.1170.10">
    <property type="entry name" value="DNA repair protein MutS, domain I"/>
    <property type="match status" value="1"/>
</dbReference>
<dbReference type="Pfam" id="PF05192">
    <property type="entry name" value="MutS_III"/>
    <property type="match status" value="1"/>
</dbReference>
<evidence type="ECO:0000256" key="4">
    <source>
        <dbReference type="ARBA" id="ARBA00022840"/>
    </source>
</evidence>
<dbReference type="InterPro" id="IPR027417">
    <property type="entry name" value="P-loop_NTPase"/>
</dbReference>
<feature type="compositionally biased region" description="Low complexity" evidence="7">
    <location>
        <begin position="102"/>
        <end position="113"/>
    </location>
</feature>
<dbReference type="SUPFAM" id="SSF48334">
    <property type="entry name" value="DNA repair protein MutS, domain III"/>
    <property type="match status" value="1"/>
</dbReference>
<evidence type="ECO:0000256" key="7">
    <source>
        <dbReference type="SAM" id="MobiDB-lite"/>
    </source>
</evidence>
<dbReference type="GO" id="GO:0005524">
    <property type="term" value="F:ATP binding"/>
    <property type="evidence" value="ECO:0007669"/>
    <property type="project" value="UniProtKB-UniRule"/>
</dbReference>
<dbReference type="PANTHER" id="PTHR11361:SF148">
    <property type="entry name" value="DNA MISMATCH REPAIR PROTEIN MSH6"/>
    <property type="match status" value="1"/>
</dbReference>
<feature type="domain" description="DNA mismatch repair protein MutS core" evidence="8">
    <location>
        <begin position="675"/>
        <end position="957"/>
    </location>
</feature>
<dbReference type="Pfam" id="PF01624">
    <property type="entry name" value="MutS_I"/>
    <property type="match status" value="1"/>
</dbReference>
<keyword evidence="11" id="KW-1185">Reference proteome</keyword>
<dbReference type="InterPro" id="IPR007695">
    <property type="entry name" value="DNA_mismatch_repair_MutS-lik_N"/>
</dbReference>
<keyword evidence="3 6" id="KW-0227">DNA damage</keyword>
<dbReference type="InterPro" id="IPR045076">
    <property type="entry name" value="MutS"/>
</dbReference>
<dbReference type="InterPro" id="IPR007696">
    <property type="entry name" value="DNA_mismatch_repair_MutS_core"/>
</dbReference>
<evidence type="ECO:0000256" key="3">
    <source>
        <dbReference type="ARBA" id="ARBA00022763"/>
    </source>
</evidence>
<feature type="compositionally biased region" description="Polar residues" evidence="7">
    <location>
        <begin position="81"/>
        <end position="101"/>
    </location>
</feature>
<keyword evidence="6" id="KW-0234">DNA repair</keyword>
<dbReference type="KEGG" id="mbr:MONBRDRAFT_29248"/>
<evidence type="ECO:0000259" key="8">
    <source>
        <dbReference type="SMART" id="SM00533"/>
    </source>
</evidence>
<feature type="region of interest" description="Disordered" evidence="7">
    <location>
        <begin position="1"/>
        <end position="331"/>
    </location>
</feature>
<dbReference type="InterPro" id="IPR036678">
    <property type="entry name" value="MutS_con_dom_sf"/>
</dbReference>
<dbReference type="Pfam" id="PF00488">
    <property type="entry name" value="MutS_V"/>
    <property type="match status" value="1"/>
</dbReference>
<feature type="compositionally biased region" description="Polar residues" evidence="7">
    <location>
        <begin position="317"/>
        <end position="331"/>
    </location>
</feature>
<dbReference type="SMART" id="SM00533">
    <property type="entry name" value="MUTSd"/>
    <property type="match status" value="1"/>
</dbReference>
<dbReference type="SUPFAM" id="SSF53150">
    <property type="entry name" value="DNA repair protein MutS, domain II"/>
    <property type="match status" value="1"/>
</dbReference>
<evidence type="ECO:0000256" key="1">
    <source>
        <dbReference type="ARBA" id="ARBA00006271"/>
    </source>
</evidence>
<feature type="compositionally biased region" description="Acidic residues" evidence="7">
    <location>
        <begin position="233"/>
        <end position="258"/>
    </location>
</feature>
<dbReference type="FunCoup" id="A9VAJ6">
    <property type="interactions" value="1576"/>
</dbReference>
<evidence type="ECO:0000256" key="2">
    <source>
        <dbReference type="ARBA" id="ARBA00022741"/>
    </source>
</evidence>
<dbReference type="InterPro" id="IPR007860">
    <property type="entry name" value="DNA_mmatch_repair_MutS_con_dom"/>
</dbReference>
<feature type="compositionally biased region" description="Low complexity" evidence="7">
    <location>
        <begin position="168"/>
        <end position="180"/>
    </location>
</feature>
<dbReference type="SUPFAM" id="SSF55271">
    <property type="entry name" value="DNA repair protein MutS, domain I"/>
    <property type="match status" value="1"/>
</dbReference>
<dbReference type="GeneID" id="5894985"/>
<feature type="compositionally biased region" description="Low complexity" evidence="7">
    <location>
        <begin position="1"/>
        <end position="11"/>
    </location>
</feature>
<keyword evidence="2 6" id="KW-0547">Nucleotide-binding</keyword>
<dbReference type="eggNOG" id="KOG0217">
    <property type="taxonomic scope" value="Eukaryota"/>
</dbReference>
<dbReference type="GO" id="GO:0140664">
    <property type="term" value="F:ATP-dependent DNA damage sensor activity"/>
    <property type="evidence" value="ECO:0007669"/>
    <property type="project" value="InterPro"/>
</dbReference>
<evidence type="ECO:0000313" key="10">
    <source>
        <dbReference type="EMBL" id="EDQ85496.1"/>
    </source>
</evidence>
<dbReference type="Gene3D" id="3.40.50.300">
    <property type="entry name" value="P-loop containing nucleotide triphosphate hydrolases"/>
    <property type="match status" value="2"/>
</dbReference>
<dbReference type="OMA" id="IKNICHP"/>
<dbReference type="FunFam" id="3.40.50.300:FF:006137">
    <property type="entry name" value="DNA mismatch repair protein"/>
    <property type="match status" value="1"/>
</dbReference>
<evidence type="ECO:0000256" key="6">
    <source>
        <dbReference type="PIRNR" id="PIRNR037677"/>
    </source>
</evidence>
<dbReference type="EMBL" id="CH991573">
    <property type="protein sequence ID" value="EDQ85496.1"/>
    <property type="molecule type" value="Genomic_DNA"/>
</dbReference>
<evidence type="ECO:0000313" key="11">
    <source>
        <dbReference type="Proteomes" id="UP000001357"/>
    </source>
</evidence>
<feature type="compositionally biased region" description="Polar residues" evidence="7">
    <location>
        <begin position="40"/>
        <end position="50"/>
    </location>
</feature>
<organism evidence="10 11">
    <name type="scientific">Monosiga brevicollis</name>
    <name type="common">Choanoflagellate</name>
    <dbReference type="NCBI Taxonomy" id="81824"/>
    <lineage>
        <taxon>Eukaryota</taxon>
        <taxon>Choanoflagellata</taxon>
        <taxon>Craspedida</taxon>
        <taxon>Salpingoecidae</taxon>
        <taxon>Monosiga</taxon>
    </lineage>
</organism>
<dbReference type="InterPro" id="IPR016151">
    <property type="entry name" value="DNA_mismatch_repair_MutS_N"/>
</dbReference>
<feature type="compositionally biased region" description="Polar residues" evidence="7">
    <location>
        <begin position="142"/>
        <end position="165"/>
    </location>
</feature>
<dbReference type="PIRSF" id="PIRSF037677">
    <property type="entry name" value="DNA_mis_repair_Msh6"/>
    <property type="match status" value="1"/>
</dbReference>
<dbReference type="InParanoid" id="A9VAJ6"/>
<dbReference type="GO" id="GO:0005634">
    <property type="term" value="C:nucleus"/>
    <property type="evidence" value="ECO:0000318"/>
    <property type="project" value="GO_Central"/>
</dbReference>
<dbReference type="Gene3D" id="1.10.1420.10">
    <property type="match status" value="3"/>
</dbReference>
<dbReference type="PANTHER" id="PTHR11361">
    <property type="entry name" value="DNA MISMATCH REPAIR PROTEIN MUTS FAMILY MEMBER"/>
    <property type="match status" value="1"/>
</dbReference>
<dbReference type="Proteomes" id="UP000001357">
    <property type="component" value="Unassembled WGS sequence"/>
</dbReference>
<feature type="compositionally biased region" description="Acidic residues" evidence="7">
    <location>
        <begin position="199"/>
        <end position="225"/>
    </location>
</feature>
<feature type="compositionally biased region" description="Basic and acidic residues" evidence="7">
    <location>
        <begin position="184"/>
        <end position="198"/>
    </location>
</feature>
<reference evidence="10 11" key="1">
    <citation type="journal article" date="2008" name="Nature">
        <title>The genome of the choanoflagellate Monosiga brevicollis and the origin of metazoans.</title>
        <authorList>
            <consortium name="JGI Sequencing"/>
            <person name="King N."/>
            <person name="Westbrook M.J."/>
            <person name="Young S.L."/>
            <person name="Kuo A."/>
            <person name="Abedin M."/>
            <person name="Chapman J."/>
            <person name="Fairclough S."/>
            <person name="Hellsten U."/>
            <person name="Isogai Y."/>
            <person name="Letunic I."/>
            <person name="Marr M."/>
            <person name="Pincus D."/>
            <person name="Putnam N."/>
            <person name="Rokas A."/>
            <person name="Wright K.J."/>
            <person name="Zuzow R."/>
            <person name="Dirks W."/>
            <person name="Good M."/>
            <person name="Goodstein D."/>
            <person name="Lemons D."/>
            <person name="Li W."/>
            <person name="Lyons J.B."/>
            <person name="Morris A."/>
            <person name="Nichols S."/>
            <person name="Richter D.J."/>
            <person name="Salamov A."/>
            <person name="Bork P."/>
            <person name="Lim W.A."/>
            <person name="Manning G."/>
            <person name="Miller W.T."/>
            <person name="McGinnis W."/>
            <person name="Shapiro H."/>
            <person name="Tjian R."/>
            <person name="Grigoriev I.V."/>
            <person name="Rokhsar D."/>
        </authorList>
    </citation>
    <scope>NUCLEOTIDE SEQUENCE [LARGE SCALE GENOMIC DNA]</scope>
    <source>
        <strain evidence="11">MX1 / ATCC 50154</strain>
    </source>
</reference>
<dbReference type="GO" id="GO:0006298">
    <property type="term" value="P:mismatch repair"/>
    <property type="evidence" value="ECO:0000318"/>
    <property type="project" value="GO_Central"/>
</dbReference>
<proteinExistence type="inferred from homology"/>
<dbReference type="Pfam" id="PF05188">
    <property type="entry name" value="MutS_II"/>
    <property type="match status" value="1"/>
</dbReference>
<keyword evidence="4 6" id="KW-0067">ATP-binding</keyword>
<dbReference type="GO" id="GO:0032301">
    <property type="term" value="C:MutSalpha complex"/>
    <property type="evidence" value="ECO:0000318"/>
    <property type="project" value="GO_Central"/>
</dbReference>
<evidence type="ECO:0000256" key="5">
    <source>
        <dbReference type="ARBA" id="ARBA00023125"/>
    </source>
</evidence>
<dbReference type="SUPFAM" id="SSF52540">
    <property type="entry name" value="P-loop containing nucleoside triphosphate hydrolases"/>
    <property type="match status" value="1"/>
</dbReference>
<comment type="function">
    <text evidence="6">Component of the post-replicative DNA mismatch repair system (MMR).</text>
</comment>
<evidence type="ECO:0000259" key="9">
    <source>
        <dbReference type="SMART" id="SM00534"/>
    </source>
</evidence>
<name>A9VAJ6_MONBE</name>
<dbReference type="SMART" id="SM00534">
    <property type="entry name" value="MUTSac"/>
    <property type="match status" value="1"/>
</dbReference>
<dbReference type="InterPro" id="IPR017261">
    <property type="entry name" value="DNA_mismatch_repair_MutS/MSH"/>
</dbReference>
<comment type="similarity">
    <text evidence="1 6">Belongs to the DNA mismatch repair MutS family.</text>
</comment>
<dbReference type="FunFam" id="3.30.420.110:FF:000041">
    <property type="entry name" value="DNA mismatch repair protein"/>
    <property type="match status" value="1"/>
</dbReference>
<keyword evidence="5 6" id="KW-0238">DNA-binding</keyword>
<dbReference type="InterPro" id="IPR036187">
    <property type="entry name" value="DNA_mismatch_repair_MutS_sf"/>
</dbReference>